<dbReference type="InterPro" id="IPR010566">
    <property type="entry name" value="Haemolys_ca-bd"/>
</dbReference>
<dbReference type="InterPro" id="IPR011049">
    <property type="entry name" value="Serralysin-like_metalloprot_C"/>
</dbReference>
<dbReference type="Proteomes" id="UP001500279">
    <property type="component" value="Unassembled WGS sequence"/>
</dbReference>
<keyword evidence="7" id="KW-1185">Reference proteome</keyword>
<dbReference type="Pfam" id="PF00353">
    <property type="entry name" value="HemolysinCabind"/>
    <property type="match status" value="29"/>
</dbReference>
<dbReference type="EMBL" id="BAAAEW010000006">
    <property type="protein sequence ID" value="GAA0745885.1"/>
    <property type="molecule type" value="Genomic_DNA"/>
</dbReference>
<dbReference type="InterPro" id="IPR050557">
    <property type="entry name" value="RTX_toxin/Mannuronan_C5-epim"/>
</dbReference>
<evidence type="ECO:0000313" key="6">
    <source>
        <dbReference type="EMBL" id="GAA0745885.1"/>
    </source>
</evidence>
<dbReference type="Gene3D" id="2.160.20.160">
    <property type="match status" value="1"/>
</dbReference>
<dbReference type="PANTHER" id="PTHR38340">
    <property type="entry name" value="S-LAYER PROTEIN"/>
    <property type="match status" value="1"/>
</dbReference>
<evidence type="ECO:0000313" key="7">
    <source>
        <dbReference type="Proteomes" id="UP001500279"/>
    </source>
</evidence>
<evidence type="ECO:0000256" key="1">
    <source>
        <dbReference type="ARBA" id="ARBA00004613"/>
    </source>
</evidence>
<evidence type="ECO:0000256" key="2">
    <source>
        <dbReference type="ARBA" id="ARBA00022525"/>
    </source>
</evidence>
<feature type="region of interest" description="Disordered" evidence="4">
    <location>
        <begin position="3311"/>
        <end position="3357"/>
    </location>
</feature>
<evidence type="ECO:0000259" key="5">
    <source>
        <dbReference type="Pfam" id="PF06594"/>
    </source>
</evidence>
<proteinExistence type="predicted"/>
<gene>
    <name evidence="6" type="ORF">GCM10009107_12770</name>
</gene>
<evidence type="ECO:0000256" key="3">
    <source>
        <dbReference type="ARBA" id="ARBA00022837"/>
    </source>
</evidence>
<feature type="compositionally biased region" description="Basic and acidic residues" evidence="4">
    <location>
        <begin position="3348"/>
        <end position="3357"/>
    </location>
</feature>
<dbReference type="Gene3D" id="2.150.10.10">
    <property type="entry name" value="Serralysin-like metalloprotease, C-terminal"/>
    <property type="match status" value="18"/>
</dbReference>
<dbReference type="InterPro" id="IPR001343">
    <property type="entry name" value="Hemolysn_Ca-bd"/>
</dbReference>
<feature type="domain" description="Haemolysin-type calcium binding-related" evidence="5">
    <location>
        <begin position="1503"/>
        <end position="1551"/>
    </location>
</feature>
<dbReference type="PROSITE" id="PS00330">
    <property type="entry name" value="HEMOLYSIN_CALCIUM"/>
    <property type="match status" value="20"/>
</dbReference>
<evidence type="ECO:0000256" key="4">
    <source>
        <dbReference type="SAM" id="MobiDB-lite"/>
    </source>
</evidence>
<accession>A0ABN1JSL0</accession>
<reference evidence="6 7" key="1">
    <citation type="journal article" date="2019" name="Int. J. Syst. Evol. Microbiol.">
        <title>The Global Catalogue of Microorganisms (GCM) 10K type strain sequencing project: providing services to taxonomists for standard genome sequencing and annotation.</title>
        <authorList>
            <consortium name="The Broad Institute Genomics Platform"/>
            <consortium name="The Broad Institute Genome Sequencing Center for Infectious Disease"/>
            <person name="Wu L."/>
            <person name="Ma J."/>
        </authorList>
    </citation>
    <scope>NUCLEOTIDE SEQUENCE [LARGE SCALE GENOMIC DNA]</scope>
    <source>
        <strain evidence="6 7">JCM 15503</strain>
    </source>
</reference>
<keyword evidence="2" id="KW-0964">Secreted</keyword>
<dbReference type="Pfam" id="PF06594">
    <property type="entry name" value="HCBP_related"/>
    <property type="match status" value="2"/>
</dbReference>
<keyword evidence="3" id="KW-0106">Calcium</keyword>
<organism evidence="6 7">
    <name type="scientific">Ideonella azotifigens</name>
    <dbReference type="NCBI Taxonomy" id="513160"/>
    <lineage>
        <taxon>Bacteria</taxon>
        <taxon>Pseudomonadati</taxon>
        <taxon>Pseudomonadota</taxon>
        <taxon>Betaproteobacteria</taxon>
        <taxon>Burkholderiales</taxon>
        <taxon>Sphaerotilaceae</taxon>
        <taxon>Ideonella</taxon>
    </lineage>
</organism>
<dbReference type="InterPro" id="IPR018511">
    <property type="entry name" value="Hemolysin-typ_Ca-bd_CS"/>
</dbReference>
<feature type="domain" description="Haemolysin-type calcium binding-related" evidence="5">
    <location>
        <begin position="3174"/>
        <end position="3213"/>
    </location>
</feature>
<comment type="caution">
    <text evidence="6">The sequence shown here is derived from an EMBL/GenBank/DDBJ whole genome shotgun (WGS) entry which is preliminary data.</text>
</comment>
<dbReference type="PRINTS" id="PR00313">
    <property type="entry name" value="CABNDNGRPT"/>
</dbReference>
<name>A0ABN1JSL0_9BURK</name>
<dbReference type="PANTHER" id="PTHR38340:SF1">
    <property type="entry name" value="S-LAYER PROTEIN"/>
    <property type="match status" value="1"/>
</dbReference>
<dbReference type="SUPFAM" id="SSF51120">
    <property type="entry name" value="beta-Roll"/>
    <property type="match status" value="18"/>
</dbReference>
<sequence>MQNSDKVDAILNIAFGGIIDKDLTKSLVAVATKNPTTNKAWEPNLNGSDAKPLNDLLNATMLEYHKTHASSPSTFVLDVGQIQSVFNFLVPGFELDVNGFLSKYQVGNFDLTLEKLALMSLGWGGSKGASPANLLGPGLGQALKEGNRAEAWYQIRYGSNGGASPSGGVAARRYLESNIFGLYNGAQATEADAKQIEAKQIYGMLTQHRSEIFGYDAKWSVSPDGKVANGTNYLVGAQGNYDQIVKNANLELAGSGNLLPSGAVPTLVQALSLAYSSFVSYANRLHGANAPDVNQSVISNAAAIYFKADQTSVAQLDARVDDARSGNRLNNNLMVGGEKGDVIYGGTGLDYLLGQAGGDVLDGGADDDTLIGGLNNDTLKGGLGKDSYIFSTGDGLDSIVDQDGLGEIRIGGTALSGGTSVQHVLEGNFDAWVVDDFQYIYSLDNDHKTLVISGLALGDGNEITISNVDVDKLLGSAGYLGIKLQLEKKVDVQPGANSNPYAQTPAGSQTLAGPTADILERGGRSFTISLNSAAAAGDTLTLALTGGASGQFKAILGDSTVTANGAVITLAEGQTQVTFALIEDGDVTADSTSTLSVNYVSQGASVNSNSVAINLHDTGVISKTFNGDQRPANLTGANHDTYDWASTTWQANGTLTGGVTEVNFSDVIHGGSAAEQINGLGGNDALDGGAGNDRIDGGEGDDLIGGGTGSDYIQGGNGNDYISSSATLSTLQREKTTDDWNPPAGQQVITEGARWGIYLAGPYSSVWDGVNAPVGSDGDVVDGGAGNDNIMTSAGNDRATGGAGQDGIDGMGGDDILEGGDGMDALIGDYDINQVAGQYHGADFLDGGAGNDYLNGSGGNDQLFGGADTDLMYGDSDDNPDVGWAIRDVSFHGNDYLDGEDGDDRLFGGGKGDTLYGGAGGDTLWGDVSANLAKNYSDQTLLWGDDFLDGEDGVDILVGNGGEDSLYGGADNDSLWGDDPNLALEGRYQGKDYLDGEDGADQLVGGGGDDTLYGGTGSDAIWGDDNATYLDPQYNGDDYLDGEAGTDQLVGGGGNDTLIGGDDADIMLGDADDIAAEYHGTDNLDGGEGNDTLFGYGGDDTLLGGAGDDWLAGEDETDSSVVSAYSGNDWLDGGDGNDTLIGGNGNDTLIGGAGTNNLYGGAGDDLYILDVGDSVGESPASAQQAGAVATAGPSTPVGWDADFGAVAIPIAIPRAPQGVTVDSAVAQVHDKQIAVPDQSTRDVDGAGAQLSAAPNASAAPVNLIGDSGGNDTLQVNGDFAVADTDADGSLTLSLGDPAQGQYLTLRNAYFGAMTNLNIGGDSVLLRDWVQDKVTTNFTFSLDGAPVHQVFGAGGNDTIFGTYTTSAMEILDGGWGDDHIFGYGGADSLIGDEGNDYLDGGDGEDVLDGGAGNDTLMDYDGGDLFRGGTGNDSIYALGSSSYMFNLGDGNDTIGVGGTLPPVRDAPFSTLNFGSGIATSDISLSRSYRQYYDPDKDEWINGPIDLLIKIIPSGDSILVQNFSWNNDPFGVVTPQNPLQEIDFADGTIWSLAQICDLITAGTVGDDYIDGFSRPTIINGGLGNDTLVGHSSIGGDTLASGDGDDFLQGNGLLHGDAGNDSLGGGGYLYGDAGNDYLSNYSPESGYISATLDGGDGDDSFEIRGVPCTVIGGGGDDWLQAAGSVYTEGGTGEDTIFASNEQIIGFRRGDGADLIMYDGFSGSAGPAIFDILGISASDVKIRLAGTDDLVLDFGGLDRITIDSYFDANQSASYGIEIDGAEVQLLSSLIISGTFGADSMVGTAGDDVMSGSIDNDTLSGGAGNDGLQGGLGNDNLTGGDGADTLVGSLGSDRMLGGAGNDVYFVDESDAAVSENANAGLDTVHLVVAYAPKSTYTLASNVESLLLDEGTSQWLNGSGNDLANTVTGNSGSNSLAGGTGGNDTLFGLAGDDTLDGGTGTDSLVGGLGNDTYVVDVAGDIIVEQLNEGVDTVKAAISYTLTSNFENLTLLTSSAIDGVGNLNANVLTGNSSANSLSGADGNDTLVGAGGADTLLGGLGDDVFVWDSGTVSLIENSGEGADTLQSSLTVTQLADNVENLVLTGAGIISATGNTLANRITGNGADNALYGAGGDDTLDGGAGSDAMYGGLGNDVYVIDSANDSANETSGQGIDTIQTAVNLQGSLASEVENLVLLGSEALNGTGNGLANALTGNSASNTLTGAAGNDTLDGGAGADSLVGGTGNDLYVLDDAGDLVTENSGEGTDTVQSYVSVAGLFANVENLTLLGSDGLSGVGNGLNNQLIGNLAGNTLDGGAGNDIMKGGAGDDVYLVDSASDAVTEISGEGTDTVQTTVSLLAALANNVENITVLGSNALQVTGNTLANVLTGNVANDTLMGGNGNDTLDGGAGVDSLVGGGGNDVYMVDTTGDVVAEDASAGTDTIRTTVTLSSLITNMENLELLGDQALSGTGNDSANRLTGNYANNVLTGLAGNDTLDGGAGADSLVGGAGNDVYVVDDYGDVVTENASEGTDTIQTYVTLSNLAANIENVLLLGNNWLSVTGNTLKNTLTGNAAANTLDGGAGNDAMLGGAGDDVYVVDSTSDVVTENLNEGLDTIQTTVTLLGNLVSNVENLVLLGSSLLSATGNELDNQLVGNSANNTLSGGAGNDTLDGGAGADNMSGGDGNDTYVVDSADDLVTEAAGAGTDTVQTSVQLGALSGTVENLVLLGANALNATGNDLANLLVGNSAANVLDGGLGSDVLQGGAGDDVYLVDATGDLVTENQGEGVDTIQTSVALQGNLVSNVENLVLLGSAGLSATGNELGNWLTGNSAGNLLTALDGNDTLDGGAGVDTMRGGVGDDVYFVDTATMGNTPGDVVTENSGEGTDTIRTTVSLTGLANNVENLTMLGTNALSAIGNGLANVMTGNSANDTLTGAGGNDTLDGGAGMDSLAGGGGNDVYVIDDAGDSVSEDASAGTDTVQTYVSVSLLGPNVENLVLLGIGDLSGTGNDLNNQLTGNAGANALSGAAGNDTLDGGSGADRMSGGAGNDVYVVDGVADVVTEDASAGTDTIQTTVTLSGLATNVENLMLLGTDALNGTGNTLKNLLTGNTAANTLTGNEGADTLVGGLGNDYLIGGTGNDTYRFAVGDGQDLLSDSDSTAGNSDWLEFGTGINASTVLVSRVGNDMVIKSKTGTDSVTMTGWYNGTAYKVENARWGDGTTSTAAQLEAAAAGSGSLAIAPGTPEVGIDAFDADEPWIGRKFWGGAVRHALVRRDTTSAGVDTQVPSVPAVGMLSPVLVAWHGLNAKMALWGERVDLMEDVTGADGSAGSPQWAGAALGGGDANDAAMASRKHRPNAPSPRRDELMGWL</sequence>
<protein>
    <recommendedName>
        <fullName evidence="5">Haemolysin-type calcium binding-related domain-containing protein</fullName>
    </recommendedName>
</protein>
<feature type="region of interest" description="Disordered" evidence="4">
    <location>
        <begin position="2648"/>
        <end position="2672"/>
    </location>
</feature>
<comment type="subcellular location">
    <subcellularLocation>
        <location evidence="1">Secreted</location>
    </subcellularLocation>
</comment>